<evidence type="ECO:0000313" key="4">
    <source>
        <dbReference type="EMBL" id="MDX8331744.1"/>
    </source>
</evidence>
<sequence>MPLALMRAQGRLRRDLSRQICTLRTAPLRASIFAAWALTARTVRKAKGSDMEKNDIEELRTRVGCAVVLEHEGFAIDRKESTRRAVKFRRDDDIVIVIHDDRGWFDARSDAKGDVFALAGYLQGIGFAEALAVVGALIAFQPAAPTWEKPQHQTQPIASVADRWNHRKRPWRGSATWTYLQRCRTLPWQVISAAIDADVLREGPYGSIWAKHVDEAGAVIGWEERGPDWRGFSTGGAKALFQFGMNDAHRICVTEAAIDALSLAAIEQTRSDTLYVSTGGGWSPLTALALENLASGVGAWLVAATDNNVQGEVFADRLRQMADRAACDFSRLRPEAEDWNEELKERRERGELPHTRPAHQG</sequence>
<dbReference type="InterPro" id="IPR025054">
    <property type="entry name" value="DUF3991"/>
</dbReference>
<organism evidence="3">
    <name type="scientific">Agrobacterium rosae</name>
    <dbReference type="NCBI Taxonomy" id="1972867"/>
    <lineage>
        <taxon>Bacteria</taxon>
        <taxon>Pseudomonadati</taxon>
        <taxon>Pseudomonadota</taxon>
        <taxon>Alphaproteobacteria</taxon>
        <taxon>Hyphomicrobiales</taxon>
        <taxon>Rhizobiaceae</taxon>
        <taxon>Rhizobium/Agrobacterium group</taxon>
        <taxon>Agrobacterium</taxon>
    </lineage>
</organism>
<feature type="domain" description="DUF3991" evidence="2">
    <location>
        <begin position="178"/>
        <end position="247"/>
    </location>
</feature>
<dbReference type="Pfam" id="PF13155">
    <property type="entry name" value="Toprim_2"/>
    <property type="match status" value="1"/>
</dbReference>
<feature type="compositionally biased region" description="Basic and acidic residues" evidence="1">
    <location>
        <begin position="338"/>
        <end position="354"/>
    </location>
</feature>
<feature type="region of interest" description="Disordered" evidence="1">
    <location>
        <begin position="338"/>
        <end position="361"/>
    </location>
</feature>
<dbReference type="EMBL" id="JAVRAD010000012">
    <property type="protein sequence ID" value="MDX8331744.1"/>
    <property type="molecule type" value="Genomic_DNA"/>
</dbReference>
<evidence type="ECO:0000313" key="5">
    <source>
        <dbReference type="Proteomes" id="UP001277561"/>
    </source>
</evidence>
<reference evidence="3 5" key="1">
    <citation type="journal article" date="2023" name="Phytobiomes J">
        <title>Deciphering the key players within the bacterial microbiota associated with aerial crown gall tumors on rhododendron: Insights into the gallobiome.</title>
        <authorList>
            <person name="Kuzmanovic N."/>
            <person name="Nesme J."/>
            <person name="Wolf J."/>
            <person name="Neumann-Schaal M."/>
            <person name="Petersen J."/>
            <person name="Fernandez-Gnecco G."/>
            <person name="Sproeer C."/>
            <person name="Bunk B."/>
            <person name="Overmann J."/>
            <person name="Sorensen S.J."/>
            <person name="Idczak E."/>
            <person name="Smalla K."/>
        </authorList>
    </citation>
    <scope>NUCLEOTIDE SEQUENCE</scope>
    <source>
        <strain evidence="3">Rho-11.1</strain>
        <strain evidence="4">Rho-14.1</strain>
        <strain evidence="5">rho-14.1</strain>
    </source>
</reference>
<name>A0AAW9FJ34_9HYPH</name>
<comment type="caution">
    <text evidence="3">The sequence shown here is derived from an EMBL/GenBank/DDBJ whole genome shotgun (WGS) entry which is preliminary data.</text>
</comment>
<gene>
    <name evidence="3" type="ORF">RMR22_23050</name>
    <name evidence="4" type="ORF">RMS29_21245</name>
</gene>
<dbReference type="PIRSF" id="PIRSF036054">
    <property type="entry name" value="UCP036054"/>
    <property type="match status" value="1"/>
</dbReference>
<dbReference type="Proteomes" id="UP001277561">
    <property type="component" value="Unassembled WGS sequence"/>
</dbReference>
<dbReference type="EMBL" id="JAVRAF010000013">
    <property type="protein sequence ID" value="MDX8305131.1"/>
    <property type="molecule type" value="Genomic_DNA"/>
</dbReference>
<evidence type="ECO:0000259" key="2">
    <source>
        <dbReference type="Pfam" id="PF13154"/>
    </source>
</evidence>
<keyword evidence="5" id="KW-1185">Reference proteome</keyword>
<dbReference type="SUPFAM" id="SSF57783">
    <property type="entry name" value="Zinc beta-ribbon"/>
    <property type="match status" value="1"/>
</dbReference>
<dbReference type="Pfam" id="PF13154">
    <property type="entry name" value="DUF3991"/>
    <property type="match status" value="1"/>
</dbReference>
<proteinExistence type="predicted"/>
<dbReference type="InterPro" id="IPR017041">
    <property type="entry name" value="UCP036054"/>
</dbReference>
<dbReference type="AlphaFoldDB" id="A0AAW9FJ34"/>
<dbReference type="Gene3D" id="3.40.1360.10">
    <property type="match status" value="1"/>
</dbReference>
<evidence type="ECO:0000256" key="1">
    <source>
        <dbReference type="SAM" id="MobiDB-lite"/>
    </source>
</evidence>
<accession>A0AAW9FJ34</accession>
<protein>
    <submittedName>
        <fullName evidence="3">DUF3991 and toprim domain-containing protein</fullName>
    </submittedName>
</protein>
<evidence type="ECO:0000313" key="3">
    <source>
        <dbReference type="EMBL" id="MDX8305131.1"/>
    </source>
</evidence>